<reference evidence="1" key="1">
    <citation type="journal article" date="2014" name="Front. Microbiol.">
        <title>High frequency of phylogenetically diverse reductive dehalogenase-homologous genes in deep subseafloor sedimentary metagenomes.</title>
        <authorList>
            <person name="Kawai M."/>
            <person name="Futagami T."/>
            <person name="Toyoda A."/>
            <person name="Takaki Y."/>
            <person name="Nishi S."/>
            <person name="Hori S."/>
            <person name="Arai W."/>
            <person name="Tsubouchi T."/>
            <person name="Morono Y."/>
            <person name="Uchiyama I."/>
            <person name="Ito T."/>
            <person name="Fujiyama A."/>
            <person name="Inagaki F."/>
            <person name="Takami H."/>
        </authorList>
    </citation>
    <scope>NUCLEOTIDE SEQUENCE</scope>
    <source>
        <strain evidence="1">Expedition CK06-06</strain>
    </source>
</reference>
<comment type="caution">
    <text evidence="1">The sequence shown here is derived from an EMBL/GenBank/DDBJ whole genome shotgun (WGS) entry which is preliminary data.</text>
</comment>
<accession>X1F273</accession>
<name>X1F273_9ZZZZ</name>
<dbReference type="Gene3D" id="3.40.190.10">
    <property type="entry name" value="Periplasmic binding protein-like II"/>
    <property type="match status" value="1"/>
</dbReference>
<gene>
    <name evidence="1" type="ORF">S01H4_65555</name>
</gene>
<sequence>DGFVSENSNVNVETRHFRSQEELEDQFEAASLAGAGPELLLLDFDGVQRLGPGSVVKEIVDEVDYALILDGLVEISEYINGKDYIVPFRSYDFLVKIHKSAP</sequence>
<evidence type="ECO:0000313" key="1">
    <source>
        <dbReference type="EMBL" id="GAH26675.1"/>
    </source>
</evidence>
<feature type="non-terminal residue" evidence="1">
    <location>
        <position position="1"/>
    </location>
</feature>
<dbReference type="AlphaFoldDB" id="X1F273"/>
<proteinExistence type="predicted"/>
<organism evidence="1">
    <name type="scientific">marine sediment metagenome</name>
    <dbReference type="NCBI Taxonomy" id="412755"/>
    <lineage>
        <taxon>unclassified sequences</taxon>
        <taxon>metagenomes</taxon>
        <taxon>ecological metagenomes</taxon>
    </lineage>
</organism>
<protein>
    <submittedName>
        <fullName evidence="1">Uncharacterized protein</fullName>
    </submittedName>
</protein>
<dbReference type="EMBL" id="BART01040163">
    <property type="protein sequence ID" value="GAH26675.1"/>
    <property type="molecule type" value="Genomic_DNA"/>
</dbReference>
<feature type="non-terminal residue" evidence="1">
    <location>
        <position position="102"/>
    </location>
</feature>